<sequence length="196" mass="21425">MRLQPIIVPGWNGSGPEHWQSRWAEQLARATRVEQRDWAQPARAEWVHALTVAIDEATRPPLLVAHSLGCITVAHLPLPVRQKVAGALLVAPADVERENAPPALADFAPIPRTAFPFPTIVVASTDDPYCPLARAEAMARDWGADFVTLANAGHINTASGLGDWAYGKRLLATLRRRCSWRVPVPVHRVAAMPAIH</sequence>
<keyword evidence="2" id="KW-1185">Reference proteome</keyword>
<gene>
    <name evidence="1" type="ORF">FOZ76_02295</name>
</gene>
<dbReference type="Pfam" id="PF06821">
    <property type="entry name" value="Ser_hydrolase"/>
    <property type="match status" value="1"/>
</dbReference>
<protein>
    <submittedName>
        <fullName evidence="1">Alpha/beta hydrolase</fullName>
    </submittedName>
</protein>
<comment type="caution">
    <text evidence="1">The sequence shown here is derived from an EMBL/GenBank/DDBJ whole genome shotgun (WGS) entry which is preliminary data.</text>
</comment>
<dbReference type="GO" id="GO:0016787">
    <property type="term" value="F:hydrolase activity"/>
    <property type="evidence" value="ECO:0007669"/>
    <property type="project" value="UniProtKB-KW"/>
</dbReference>
<dbReference type="EMBL" id="VLTJ01000004">
    <property type="protein sequence ID" value="TSH98602.1"/>
    <property type="molecule type" value="Genomic_DNA"/>
</dbReference>
<name>A0A556B0A5_9BURK</name>
<dbReference type="OrthoDB" id="9804993at2"/>
<dbReference type="InterPro" id="IPR029058">
    <property type="entry name" value="AB_hydrolase_fold"/>
</dbReference>
<dbReference type="SUPFAM" id="SSF53474">
    <property type="entry name" value="alpha/beta-Hydrolases"/>
    <property type="match status" value="1"/>
</dbReference>
<evidence type="ECO:0000313" key="1">
    <source>
        <dbReference type="EMBL" id="TSH98602.1"/>
    </source>
</evidence>
<dbReference type="InterPro" id="IPR010662">
    <property type="entry name" value="RBBP9/YdeN"/>
</dbReference>
<dbReference type="RefSeq" id="WP_143946509.1">
    <property type="nucleotide sequence ID" value="NZ_BAABMB010000001.1"/>
</dbReference>
<dbReference type="Gene3D" id="3.40.50.1820">
    <property type="entry name" value="alpha/beta hydrolase"/>
    <property type="match status" value="1"/>
</dbReference>
<keyword evidence="1" id="KW-0378">Hydrolase</keyword>
<accession>A0A556B0A5</accession>
<proteinExistence type="predicted"/>
<reference evidence="1 2" key="1">
    <citation type="submission" date="2019-07" db="EMBL/GenBank/DDBJ databases">
        <title>Qingshengfaniella alkalisoli gen. nov., sp. nov., isolated from saline soil.</title>
        <authorList>
            <person name="Xu L."/>
            <person name="Huang X.-X."/>
            <person name="Sun J.-Q."/>
        </authorList>
    </citation>
    <scope>NUCLEOTIDE SEQUENCE [LARGE SCALE GENOMIC DNA]</scope>
    <source>
        <strain evidence="1 2">DSM 27279</strain>
    </source>
</reference>
<dbReference type="Proteomes" id="UP000318405">
    <property type="component" value="Unassembled WGS sequence"/>
</dbReference>
<evidence type="ECO:0000313" key="2">
    <source>
        <dbReference type="Proteomes" id="UP000318405"/>
    </source>
</evidence>
<dbReference type="AlphaFoldDB" id="A0A556B0A5"/>
<organism evidence="1 2">
    <name type="scientific">Verticiella sediminum</name>
    <dbReference type="NCBI Taxonomy" id="1247510"/>
    <lineage>
        <taxon>Bacteria</taxon>
        <taxon>Pseudomonadati</taxon>
        <taxon>Pseudomonadota</taxon>
        <taxon>Betaproteobacteria</taxon>
        <taxon>Burkholderiales</taxon>
        <taxon>Alcaligenaceae</taxon>
        <taxon>Verticiella</taxon>
    </lineage>
</organism>